<dbReference type="EMBL" id="MH940171">
    <property type="protein sequence ID" value="AYR05137.1"/>
    <property type="molecule type" value="Genomic_DNA"/>
</dbReference>
<dbReference type="AlphaFoldDB" id="A0A3G3MEB0"/>
<accession>A0A3G3MEB0</accession>
<reference evidence="2" key="2">
    <citation type="submission" date="2018-09" db="EMBL/GenBank/DDBJ databases">
        <authorList>
            <person name="James G."/>
        </authorList>
    </citation>
    <scope>NUCLEOTIDE SEQUENCE</scope>
</reference>
<keyword evidence="1" id="KW-1133">Transmembrane helix</keyword>
<name>A0A3G3MEB0_9CUCU</name>
<protein>
    <submittedName>
        <fullName evidence="2">ATP synthase F0 subunit 8</fullName>
    </submittedName>
</protein>
<reference evidence="2" key="1">
    <citation type="journal article" date="2015" name="Mol. Biol. Evol.">
        <title>Soup to Tree: The Phylogeny of Beetles Inferred by Mitochondrial Metagenomics of a Bornean Rainforest Sample.</title>
        <authorList>
            <person name="Crampton-Platt A."/>
            <person name="Timmermans M.J."/>
            <person name="Gimmel M.L."/>
            <person name="Kutty S.N."/>
            <person name="Cockerill T.D."/>
            <person name="Vun Khen C."/>
            <person name="Vogler A.P."/>
        </authorList>
    </citation>
    <scope>NUCLEOTIDE SEQUENCE</scope>
</reference>
<gene>
    <name evidence="2" type="primary">atp8</name>
</gene>
<organism evidence="2">
    <name type="scientific">Scolytinae sp. 6 ACP-2013</name>
    <dbReference type="NCBI Taxonomy" id="1434579"/>
    <lineage>
        <taxon>Eukaryota</taxon>
        <taxon>Metazoa</taxon>
        <taxon>Ecdysozoa</taxon>
        <taxon>Arthropoda</taxon>
        <taxon>Hexapoda</taxon>
        <taxon>Insecta</taxon>
        <taxon>Pterygota</taxon>
        <taxon>Neoptera</taxon>
        <taxon>Endopterygota</taxon>
        <taxon>Coleoptera</taxon>
        <taxon>Polyphaga</taxon>
        <taxon>Cucujiformia</taxon>
        <taxon>Curculionidae</taxon>
        <taxon>Scolytinae</taxon>
    </lineage>
</organism>
<evidence type="ECO:0000313" key="2">
    <source>
        <dbReference type="EMBL" id="AYR05137.1"/>
    </source>
</evidence>
<evidence type="ECO:0000256" key="1">
    <source>
        <dbReference type="SAM" id="Phobius"/>
    </source>
</evidence>
<sequence length="51" mass="6295">MPQMAPLNWKILYIYFSLLIFTLLIFSFYSINPNSFLTYKTIKPLKIFWKW</sequence>
<feature type="transmembrane region" description="Helical" evidence="1">
    <location>
        <begin position="12"/>
        <end position="31"/>
    </location>
</feature>
<proteinExistence type="predicted"/>
<keyword evidence="1" id="KW-0812">Transmembrane</keyword>
<geneLocation type="mitochondrion" evidence="2"/>
<keyword evidence="2" id="KW-0496">Mitochondrion</keyword>
<keyword evidence="1" id="KW-0472">Membrane</keyword>